<comment type="caution">
    <text evidence="1">The sequence shown here is derived from an EMBL/GenBank/DDBJ whole genome shotgun (WGS) entry which is preliminary data.</text>
</comment>
<evidence type="ECO:0000313" key="1">
    <source>
        <dbReference type="EMBL" id="OEE72992.1"/>
    </source>
</evidence>
<name>A0A1E5CTU2_9VIBR</name>
<accession>A0A1E5CTU2</accession>
<gene>
    <name evidence="1" type="ORF">A130_18750</name>
</gene>
<dbReference type="EMBL" id="AJYW02000254">
    <property type="protein sequence ID" value="OEE72992.1"/>
    <property type="molecule type" value="Genomic_DNA"/>
</dbReference>
<dbReference type="AlphaFoldDB" id="A0A1E5CTU2"/>
<organism evidence="1 2">
    <name type="scientific">Vibrio genomosp. F6 str. FF-238</name>
    <dbReference type="NCBI Taxonomy" id="1191298"/>
    <lineage>
        <taxon>Bacteria</taxon>
        <taxon>Pseudomonadati</taxon>
        <taxon>Pseudomonadota</taxon>
        <taxon>Gammaproteobacteria</taxon>
        <taxon>Vibrionales</taxon>
        <taxon>Vibrionaceae</taxon>
        <taxon>Vibrio</taxon>
    </lineage>
</organism>
<evidence type="ECO:0000313" key="2">
    <source>
        <dbReference type="Proteomes" id="UP000094165"/>
    </source>
</evidence>
<evidence type="ECO:0008006" key="3">
    <source>
        <dbReference type="Google" id="ProtNLM"/>
    </source>
</evidence>
<protein>
    <recommendedName>
        <fullName evidence="3">DUF4760 domain-containing protein</fullName>
    </recommendedName>
</protein>
<sequence length="177" mass="20414">MSSIVSPENLDLIRTTIIAVGSVIALKTYISAQKQRKLENSLKMLDLFHSNIQENDLGNWSKLFKSASEPCGAKSGHFKNSLGQQVPLTYLFSEGPEDSGATVRITEQLNLLCHHMSQKTIDVRVMYSNVGQLMTVIYGWYKEECFFKEHYPYFHTFMKKHERRLNKLPRKTISYCE</sequence>
<dbReference type="Proteomes" id="UP000094165">
    <property type="component" value="Unassembled WGS sequence"/>
</dbReference>
<keyword evidence="2" id="KW-1185">Reference proteome</keyword>
<reference evidence="1 2" key="1">
    <citation type="journal article" date="2012" name="Science">
        <title>Ecological populations of bacteria act as socially cohesive units of antibiotic production and resistance.</title>
        <authorList>
            <person name="Cordero O.X."/>
            <person name="Wildschutte H."/>
            <person name="Kirkup B."/>
            <person name="Proehl S."/>
            <person name="Ngo L."/>
            <person name="Hussain F."/>
            <person name="Le Roux F."/>
            <person name="Mincer T."/>
            <person name="Polz M.F."/>
        </authorList>
    </citation>
    <scope>NUCLEOTIDE SEQUENCE [LARGE SCALE GENOMIC DNA]</scope>
    <source>
        <strain evidence="1 2">FF-238</strain>
    </source>
</reference>
<proteinExistence type="predicted"/>